<evidence type="ECO:0000313" key="2">
    <source>
        <dbReference type="Proteomes" id="UP000640426"/>
    </source>
</evidence>
<reference evidence="2" key="1">
    <citation type="submission" date="2020-12" db="EMBL/GenBank/DDBJ databases">
        <title>Hymenobacter sp.</title>
        <authorList>
            <person name="Kim M.K."/>
        </authorList>
    </citation>
    <scope>NUCLEOTIDE SEQUENCE [LARGE SCALE GENOMIC DNA]</scope>
    <source>
        <strain evidence="2">BT553</strain>
    </source>
</reference>
<comment type="caution">
    <text evidence="1">The sequence shown here is derived from an EMBL/GenBank/DDBJ whole genome shotgun (WGS) entry which is preliminary data.</text>
</comment>
<evidence type="ECO:0000313" key="1">
    <source>
        <dbReference type="EMBL" id="MBJ6122535.1"/>
    </source>
</evidence>
<dbReference type="EMBL" id="JAELXS010000006">
    <property type="protein sequence ID" value="MBJ6122535.1"/>
    <property type="molecule type" value="Genomic_DNA"/>
</dbReference>
<accession>A0ABS0XRW5</accession>
<keyword evidence="2" id="KW-1185">Reference proteome</keyword>
<proteinExistence type="predicted"/>
<protein>
    <submittedName>
        <fullName evidence="1">Uncharacterized protein</fullName>
    </submittedName>
</protein>
<name>A0ABS0XRW5_9SPHN</name>
<dbReference type="Proteomes" id="UP000640426">
    <property type="component" value="Unassembled WGS sequence"/>
</dbReference>
<sequence length="159" mass="16566">MATINGTTGGAPRDPTSRTVGVYRGWAAFRDSRRCYAIARPVVAAGGWRTPAAASIATWPARGLRSSLHIRLSRLAATGAVITLTAGERRFQLIGRGHDAWATDSASDRALVAALRSERSMSVEWVGIGGRPFADTYALAGAATAIDAAALACLGRGGR</sequence>
<organism evidence="1 2">
    <name type="scientific">Sphingomonas mollis</name>
    <dbReference type="NCBI Taxonomy" id="2795726"/>
    <lineage>
        <taxon>Bacteria</taxon>
        <taxon>Pseudomonadati</taxon>
        <taxon>Pseudomonadota</taxon>
        <taxon>Alphaproteobacteria</taxon>
        <taxon>Sphingomonadales</taxon>
        <taxon>Sphingomonadaceae</taxon>
        <taxon>Sphingomonas</taxon>
    </lineage>
</organism>
<gene>
    <name evidence="1" type="ORF">JAO74_12110</name>
</gene>